<comment type="caution">
    <text evidence="1">The sequence shown here is derived from an EMBL/GenBank/DDBJ whole genome shotgun (WGS) entry which is preliminary data.</text>
</comment>
<reference evidence="1 2" key="1">
    <citation type="submission" date="2012-02" db="EMBL/GenBank/DDBJ databases">
        <title>The Genome Sequence of Bacteroides finegoldii CL09T03C10.</title>
        <authorList>
            <consortium name="The Broad Institute Genome Sequencing Platform"/>
            <person name="Earl A."/>
            <person name="Ward D."/>
            <person name="Feldgarden M."/>
            <person name="Gevers D."/>
            <person name="Zitomersky N.L."/>
            <person name="Coyne M.J."/>
            <person name="Comstock L.E."/>
            <person name="Young S.K."/>
            <person name="Zeng Q."/>
            <person name="Gargeya S."/>
            <person name="Fitzgerald M."/>
            <person name="Haas B."/>
            <person name="Abouelleil A."/>
            <person name="Alvarado L."/>
            <person name="Arachchi H.M."/>
            <person name="Berlin A."/>
            <person name="Chapman S.B."/>
            <person name="Gearin G."/>
            <person name="Goldberg J."/>
            <person name="Griggs A."/>
            <person name="Gujja S."/>
            <person name="Hansen M."/>
            <person name="Heiman D."/>
            <person name="Howarth C."/>
            <person name="Larimer J."/>
            <person name="Lui A."/>
            <person name="MacDonald P.J.P."/>
            <person name="McCowen C."/>
            <person name="Montmayeur A."/>
            <person name="Murphy C."/>
            <person name="Neiman D."/>
            <person name="Pearson M."/>
            <person name="Priest M."/>
            <person name="Roberts A."/>
            <person name="Saif S."/>
            <person name="Shea T."/>
            <person name="Sisk P."/>
            <person name="Stolte C."/>
            <person name="Sykes S."/>
            <person name="Wortman J."/>
            <person name="Nusbaum C."/>
            <person name="Birren B."/>
        </authorList>
    </citation>
    <scope>NUCLEOTIDE SEQUENCE [LARGE SCALE GENOMIC DNA]</scope>
    <source>
        <strain evidence="1 2">CL09T03C10</strain>
    </source>
</reference>
<proteinExistence type="predicted"/>
<evidence type="ECO:0000313" key="2">
    <source>
        <dbReference type="Proteomes" id="UP000007995"/>
    </source>
</evidence>
<sequence>MYDVYSIHPHNFAFVETSDFVNFKNLGRFNEGVMKTVHFTSPKHGAVIHLTAEEVDKLENYWQKNKRKYIPMPSVQMNIITK</sequence>
<dbReference type="Proteomes" id="UP000007995">
    <property type="component" value="Unassembled WGS sequence"/>
</dbReference>
<organism evidence="1 2">
    <name type="scientific">Bacteroides finegoldii CL09T03C10</name>
    <dbReference type="NCBI Taxonomy" id="997888"/>
    <lineage>
        <taxon>Bacteria</taxon>
        <taxon>Pseudomonadati</taxon>
        <taxon>Bacteroidota</taxon>
        <taxon>Bacteroidia</taxon>
        <taxon>Bacteroidales</taxon>
        <taxon>Bacteroidaceae</taxon>
        <taxon>Bacteroides</taxon>
    </lineage>
</organism>
<gene>
    <name evidence="1" type="ORF">HMPREF1057_00372</name>
</gene>
<name>K5BU84_9BACE</name>
<dbReference type="HOGENOM" id="CLU_2551222_0_0_10"/>
<dbReference type="EMBL" id="AGXW01000002">
    <property type="protein sequence ID" value="EKJ91537.1"/>
    <property type="molecule type" value="Genomic_DNA"/>
</dbReference>
<protein>
    <submittedName>
        <fullName evidence="1">Uncharacterized protein</fullName>
    </submittedName>
</protein>
<accession>K5BU84</accession>
<evidence type="ECO:0000313" key="1">
    <source>
        <dbReference type="EMBL" id="EKJ91537.1"/>
    </source>
</evidence>
<dbReference type="AlphaFoldDB" id="K5BU84"/>